<dbReference type="PRINTS" id="PR00032">
    <property type="entry name" value="HTHARAC"/>
</dbReference>
<dbReference type="PANTHER" id="PTHR43280">
    <property type="entry name" value="ARAC-FAMILY TRANSCRIPTIONAL REGULATOR"/>
    <property type="match status" value="1"/>
</dbReference>
<dbReference type="PROSITE" id="PS00041">
    <property type="entry name" value="HTH_ARAC_FAMILY_1"/>
    <property type="match status" value="1"/>
</dbReference>
<dbReference type="InterPro" id="IPR001789">
    <property type="entry name" value="Sig_transdc_resp-reg_receiver"/>
</dbReference>
<evidence type="ECO:0000259" key="6">
    <source>
        <dbReference type="PROSITE" id="PS50110"/>
    </source>
</evidence>
<dbReference type="PROSITE" id="PS50110">
    <property type="entry name" value="RESPONSE_REGULATORY"/>
    <property type="match status" value="1"/>
</dbReference>
<dbReference type="SMART" id="SM00448">
    <property type="entry name" value="REC"/>
    <property type="match status" value="1"/>
</dbReference>
<dbReference type="CDD" id="cd17536">
    <property type="entry name" value="REC_YesN-like"/>
    <property type="match status" value="1"/>
</dbReference>
<dbReference type="AlphaFoldDB" id="W4QD64"/>
<dbReference type="GO" id="GO:0043565">
    <property type="term" value="F:sequence-specific DNA binding"/>
    <property type="evidence" value="ECO:0007669"/>
    <property type="project" value="InterPro"/>
</dbReference>
<dbReference type="GO" id="GO:0000160">
    <property type="term" value="P:phosphorelay signal transduction system"/>
    <property type="evidence" value="ECO:0007669"/>
    <property type="project" value="InterPro"/>
</dbReference>
<feature type="domain" description="HTH araC/xylS-type" evidence="5">
    <location>
        <begin position="402"/>
        <end position="500"/>
    </location>
</feature>
<feature type="modified residue" description="4-aspartylphosphate" evidence="4">
    <location>
        <position position="59"/>
    </location>
</feature>
<dbReference type="Proteomes" id="UP000018895">
    <property type="component" value="Unassembled WGS sequence"/>
</dbReference>
<dbReference type="SUPFAM" id="SSF46689">
    <property type="entry name" value="Homeodomain-like"/>
    <property type="match status" value="2"/>
</dbReference>
<evidence type="ECO:0000256" key="2">
    <source>
        <dbReference type="ARBA" id="ARBA00023125"/>
    </source>
</evidence>
<proteinExistence type="predicted"/>
<sequence length="516" mass="60891">MENSGWNVVIVDDECLVREGLKHLIHWQQEGFSIVGEASNGKEALELLSRETVHIVITDTVMPIMNGKSLIKSIKKLFPHIQMILLSEFGEFDYVHDASNCGIVDVILKHRINHNKLLDSLEKAIHLIRKERKGYVNHLFKMAVFEKNFRNIGAIASYFKDSHFFLLGLKNESVIKNEVYIQYQCDHILEALQSEQEIIPWFLLEEGRKVIFLINVNLKRLSSIKQSISHLSKINSHQRTYYVLSSTYESIQQLCLVGMNELCKLFTYTFFFPNQTFLTMKDLPSQVFKKRHFDLDLFLEQLRAQHYDQAFSSLQTHITYLSTEYNQKEYEFKRFIQTMIMTLSSFLMNKRSDIDQMKWPYIKYIDDSPHIRRVLLVWNRFVEKVKERIVLPQKHLGKTCIFRIKSYMKEHYAEPISLNDVASHFHFNSSYFSKYFKTHSKETFIEYLNKLRVEQAKKLLVSDLVLISDICRAVGFTDHSYFCKVFKKVTKQSPSEYRENSMKLKKVIETKNSTNV</sequence>
<dbReference type="InterPro" id="IPR009057">
    <property type="entry name" value="Homeodomain-like_sf"/>
</dbReference>
<evidence type="ECO:0000256" key="4">
    <source>
        <dbReference type="PROSITE-ProRule" id="PRU00169"/>
    </source>
</evidence>
<dbReference type="SMART" id="SM00342">
    <property type="entry name" value="HTH_ARAC"/>
    <property type="match status" value="1"/>
</dbReference>
<dbReference type="InterPro" id="IPR011006">
    <property type="entry name" value="CheY-like_superfamily"/>
</dbReference>
<dbReference type="GO" id="GO:0003700">
    <property type="term" value="F:DNA-binding transcription factor activity"/>
    <property type="evidence" value="ECO:0007669"/>
    <property type="project" value="InterPro"/>
</dbReference>
<accession>W4QD64</accession>
<keyword evidence="8" id="KW-1185">Reference proteome</keyword>
<protein>
    <submittedName>
        <fullName evidence="7">Two-component response regulator</fullName>
    </submittedName>
</protein>
<dbReference type="Gene3D" id="3.40.50.2300">
    <property type="match status" value="1"/>
</dbReference>
<dbReference type="Pfam" id="PF00072">
    <property type="entry name" value="Response_reg"/>
    <property type="match status" value="1"/>
</dbReference>
<dbReference type="OrthoDB" id="342399at2"/>
<dbReference type="RefSeq" id="WP_035341444.1">
    <property type="nucleotide sequence ID" value="NZ_BAUU01000005.1"/>
</dbReference>
<comment type="caution">
    <text evidence="7">The sequence shown here is derived from an EMBL/GenBank/DDBJ whole genome shotgun (WGS) entry which is preliminary data.</text>
</comment>
<dbReference type="SUPFAM" id="SSF52172">
    <property type="entry name" value="CheY-like"/>
    <property type="match status" value="1"/>
</dbReference>
<keyword evidence="2" id="KW-0238">DNA-binding</keyword>
<dbReference type="InterPro" id="IPR018062">
    <property type="entry name" value="HTH_AraC-typ_CS"/>
</dbReference>
<evidence type="ECO:0000259" key="5">
    <source>
        <dbReference type="PROSITE" id="PS01124"/>
    </source>
</evidence>
<gene>
    <name evidence="7" type="ORF">JCM9152_991</name>
</gene>
<dbReference type="STRING" id="1236971.JCM9152_991"/>
<keyword evidence="1" id="KW-0805">Transcription regulation</keyword>
<dbReference type="PROSITE" id="PS01124">
    <property type="entry name" value="HTH_ARAC_FAMILY_2"/>
    <property type="match status" value="1"/>
</dbReference>
<evidence type="ECO:0000256" key="1">
    <source>
        <dbReference type="ARBA" id="ARBA00023015"/>
    </source>
</evidence>
<dbReference type="Gene3D" id="1.10.10.60">
    <property type="entry name" value="Homeodomain-like"/>
    <property type="match status" value="2"/>
</dbReference>
<dbReference type="InterPro" id="IPR018060">
    <property type="entry name" value="HTH_AraC"/>
</dbReference>
<keyword evidence="3" id="KW-0804">Transcription</keyword>
<organism evidence="7 8">
    <name type="scientific">Halalkalibacter hemicellulosilyticusJCM 9152</name>
    <dbReference type="NCBI Taxonomy" id="1236971"/>
    <lineage>
        <taxon>Bacteria</taxon>
        <taxon>Bacillati</taxon>
        <taxon>Bacillota</taxon>
        <taxon>Bacilli</taxon>
        <taxon>Bacillales</taxon>
        <taxon>Bacillaceae</taxon>
        <taxon>Halalkalibacter</taxon>
    </lineage>
</organism>
<dbReference type="PANTHER" id="PTHR43280:SF28">
    <property type="entry name" value="HTH-TYPE TRANSCRIPTIONAL ACTIVATOR RHAS"/>
    <property type="match status" value="1"/>
</dbReference>
<dbReference type="EMBL" id="BAUU01000005">
    <property type="protein sequence ID" value="GAE29623.1"/>
    <property type="molecule type" value="Genomic_DNA"/>
</dbReference>
<evidence type="ECO:0000313" key="7">
    <source>
        <dbReference type="EMBL" id="GAE29623.1"/>
    </source>
</evidence>
<keyword evidence="4" id="KW-0597">Phosphoprotein</keyword>
<feature type="domain" description="Response regulatory" evidence="6">
    <location>
        <begin position="7"/>
        <end position="124"/>
    </location>
</feature>
<evidence type="ECO:0000256" key="3">
    <source>
        <dbReference type="ARBA" id="ARBA00023163"/>
    </source>
</evidence>
<evidence type="ECO:0000313" key="8">
    <source>
        <dbReference type="Proteomes" id="UP000018895"/>
    </source>
</evidence>
<name>W4QD64_9BACI</name>
<dbReference type="InterPro" id="IPR020449">
    <property type="entry name" value="Tscrpt_reg_AraC-type_HTH"/>
</dbReference>
<reference evidence="7" key="1">
    <citation type="journal article" date="2014" name="Genome Announc.">
        <title>Draft Genome Sequences of Three Alkaliphilic Bacillus Strains, Bacillus wakoensis JCM 9140T, Bacillus akibai JCM 9157T, and Bacillus hemicellulosilyticus JCM 9152T.</title>
        <authorList>
            <person name="Yuki M."/>
            <person name="Oshima K."/>
            <person name="Suda W."/>
            <person name="Oshida Y."/>
            <person name="Kitamura K."/>
            <person name="Iida T."/>
            <person name="Hattori M."/>
            <person name="Ohkuma M."/>
        </authorList>
    </citation>
    <scope>NUCLEOTIDE SEQUENCE [LARGE SCALE GENOMIC DNA]</scope>
    <source>
        <strain evidence="7">JCM 9152</strain>
    </source>
</reference>
<dbReference type="Pfam" id="PF12833">
    <property type="entry name" value="HTH_18"/>
    <property type="match status" value="1"/>
</dbReference>